<protein>
    <submittedName>
        <fullName evidence="2">Transmembrane protein</fullName>
    </submittedName>
</protein>
<evidence type="ECO:0000313" key="2">
    <source>
        <dbReference type="WBParaSite" id="PS1159_v2.g6406.t1"/>
    </source>
</evidence>
<evidence type="ECO:0000313" key="1">
    <source>
        <dbReference type="Proteomes" id="UP000887580"/>
    </source>
</evidence>
<name>A0AC35GM07_9BILA</name>
<dbReference type="Proteomes" id="UP000887580">
    <property type="component" value="Unplaced"/>
</dbReference>
<sequence length="233" mass="24613">MDLVSKFSFQVLIRVANLPVIGIAVNLPTESKIINNSKNKSIKDIVGPTKLLLSNELLQHKNFLSETLRLRVKRKGGIGGGGRGFSGARSASVGHTSSFSGGSSSSGGRVTSGGFLFLGSGVNGGTNGVYLIFIGLLLIILAIAVWWIVVPDKKQTTPQNKVVLHNNNNSSNITNIRISSAPPPSTSLRPKCNATVAPQQPSPSPPEYSKTRPQSALPLKIHSTPPPPYSSAQ</sequence>
<accession>A0AC35GM07</accession>
<organism evidence="1 2">
    <name type="scientific">Panagrolaimus sp. PS1159</name>
    <dbReference type="NCBI Taxonomy" id="55785"/>
    <lineage>
        <taxon>Eukaryota</taxon>
        <taxon>Metazoa</taxon>
        <taxon>Ecdysozoa</taxon>
        <taxon>Nematoda</taxon>
        <taxon>Chromadorea</taxon>
        <taxon>Rhabditida</taxon>
        <taxon>Tylenchina</taxon>
        <taxon>Panagrolaimomorpha</taxon>
        <taxon>Panagrolaimoidea</taxon>
        <taxon>Panagrolaimidae</taxon>
        <taxon>Panagrolaimus</taxon>
    </lineage>
</organism>
<dbReference type="WBParaSite" id="PS1159_v2.g6406.t1">
    <property type="protein sequence ID" value="PS1159_v2.g6406.t1"/>
    <property type="gene ID" value="PS1159_v2.g6406"/>
</dbReference>
<reference evidence="2" key="1">
    <citation type="submission" date="2022-11" db="UniProtKB">
        <authorList>
            <consortium name="WormBaseParasite"/>
        </authorList>
    </citation>
    <scope>IDENTIFICATION</scope>
</reference>
<proteinExistence type="predicted"/>